<feature type="chain" id="PRO_5039264561" description="Interleukin-17 receptor C/E N-terminal domain-containing protein" evidence="3">
    <location>
        <begin position="23"/>
        <end position="564"/>
    </location>
</feature>
<comment type="caution">
    <text evidence="5">The sequence shown here is derived from an EMBL/GenBank/DDBJ whole genome shotgun (WGS) entry which is preliminary data.</text>
</comment>
<keyword evidence="1 3" id="KW-0732">Signal</keyword>
<evidence type="ECO:0000313" key="6">
    <source>
        <dbReference type="Proteomes" id="UP000824219"/>
    </source>
</evidence>
<organism evidence="5 6">
    <name type="scientific">Hemibagrus wyckioides</name>
    <dbReference type="NCBI Taxonomy" id="337641"/>
    <lineage>
        <taxon>Eukaryota</taxon>
        <taxon>Metazoa</taxon>
        <taxon>Chordata</taxon>
        <taxon>Craniata</taxon>
        <taxon>Vertebrata</taxon>
        <taxon>Euteleostomi</taxon>
        <taxon>Actinopterygii</taxon>
        <taxon>Neopterygii</taxon>
        <taxon>Teleostei</taxon>
        <taxon>Ostariophysi</taxon>
        <taxon>Siluriformes</taxon>
        <taxon>Bagridae</taxon>
        <taxon>Hemibagrus</taxon>
    </lineage>
</organism>
<protein>
    <recommendedName>
        <fullName evidence="4">Interleukin-17 receptor C/E N-terminal domain-containing protein</fullName>
    </recommendedName>
</protein>
<proteinExistence type="predicted"/>
<keyword evidence="2" id="KW-0472">Membrane</keyword>
<dbReference type="Proteomes" id="UP000824219">
    <property type="component" value="Linkage Group LG19"/>
</dbReference>
<dbReference type="OrthoDB" id="9877324at2759"/>
<evidence type="ECO:0000256" key="3">
    <source>
        <dbReference type="SAM" id="SignalP"/>
    </source>
</evidence>
<keyword evidence="2" id="KW-1133">Transmembrane helix</keyword>
<keyword evidence="6" id="KW-1185">Reference proteome</keyword>
<dbReference type="EMBL" id="JAHKSW010000019">
    <property type="protein sequence ID" value="KAG7320295.1"/>
    <property type="molecule type" value="Genomic_DNA"/>
</dbReference>
<dbReference type="Pfam" id="PF15037">
    <property type="entry name" value="IL17_R_N"/>
    <property type="match status" value="1"/>
</dbReference>
<feature type="domain" description="Interleukin-17 receptor C/E N-terminal" evidence="4">
    <location>
        <begin position="122"/>
        <end position="373"/>
    </location>
</feature>
<dbReference type="PANTHER" id="PTHR15583">
    <property type="entry name" value="INTERLEUKIN-17 RECEPTOR"/>
    <property type="match status" value="1"/>
</dbReference>
<gene>
    <name evidence="5" type="ORF">KOW79_016148</name>
</gene>
<dbReference type="PANTHER" id="PTHR15583:SF10">
    <property type="entry name" value="INTERLEUKIN-17 RECEPTOR E-LIKE-RELATED"/>
    <property type="match status" value="1"/>
</dbReference>
<feature type="signal peptide" evidence="3">
    <location>
        <begin position="1"/>
        <end position="22"/>
    </location>
</feature>
<reference evidence="5 6" key="1">
    <citation type="submission" date="2021-06" db="EMBL/GenBank/DDBJ databases">
        <title>Chromosome-level genome assembly of the red-tail catfish (Hemibagrus wyckioides).</title>
        <authorList>
            <person name="Shao F."/>
        </authorList>
    </citation>
    <scope>NUCLEOTIDE SEQUENCE [LARGE SCALE GENOMIC DNA]</scope>
    <source>
        <strain evidence="5">EC202008001</strain>
        <tissue evidence="5">Blood</tissue>
    </source>
</reference>
<evidence type="ECO:0000256" key="1">
    <source>
        <dbReference type="ARBA" id="ARBA00022729"/>
    </source>
</evidence>
<evidence type="ECO:0000259" key="4">
    <source>
        <dbReference type="Pfam" id="PF15037"/>
    </source>
</evidence>
<dbReference type="GO" id="GO:0030368">
    <property type="term" value="F:interleukin-17 receptor activity"/>
    <property type="evidence" value="ECO:0007669"/>
    <property type="project" value="InterPro"/>
</dbReference>
<dbReference type="AlphaFoldDB" id="A0A9D3NFX6"/>
<sequence>MKSVLLPLLLLLLAFCTSRLQGERIKRIEQCESRCSQGLRCKLKPHLSFEQCRKRPNGMTRDVFRNTSISTVMRCEGARQCSLYLRVSTHLQLNKHVHGVYMCTISAAMMEHCRIVTFSRTQKEKVVGNQVNIQDDCLEVGIGQDVHLTLQTWPQFCDVSYSRSYQVPDCSNKDLQGNIPECTTGKINYEVDSERKELHISVSDMLEDRDYHVRLCHKNYICTGTGAHVLLKKENPVKNVTLKYSRPVPCLCIEGWSAMADASRIQVCPFKNRVEELWSGITFDPVEETLSWEASCQVNAVISLCEMQDQGLCQDLANSSQRYVKGMVSYSTVDPHPKLCMKFITESGAWIKCPFSDGNFPAWDVKVSNEEDMPQVLVTSRVKTSLSLSVCSNTGVSECEDTQTILVDVEKFKHVQPNLALDLCTSGLCIKAKRVDVKYGVTTLYCQPACSLFSSKPKDRDSKWQMMYFIVPAMTLTTAVAVAAAVMTIAMLGYQIKRTIKTRVIAHFQGPHTALFSTMAEEVNSKTELMSTTVLADGNISERSEIQDSERSNLLNDFTNHIEV</sequence>
<feature type="transmembrane region" description="Helical" evidence="2">
    <location>
        <begin position="466"/>
        <end position="494"/>
    </location>
</feature>
<evidence type="ECO:0000256" key="2">
    <source>
        <dbReference type="SAM" id="Phobius"/>
    </source>
</evidence>
<keyword evidence="2" id="KW-0812">Transmembrane</keyword>
<dbReference type="InterPro" id="IPR027841">
    <property type="entry name" value="IL-17_rcpt_C/E_N"/>
</dbReference>
<evidence type="ECO:0000313" key="5">
    <source>
        <dbReference type="EMBL" id="KAG7320295.1"/>
    </source>
</evidence>
<dbReference type="InterPro" id="IPR039465">
    <property type="entry name" value="IL-17_rcpt-like"/>
</dbReference>
<accession>A0A9D3NFX6</accession>
<name>A0A9D3NFX6_9TELE</name>